<dbReference type="AlphaFoldDB" id="A0A5D3DAI4"/>
<dbReference type="Gene3D" id="1.25.10.10">
    <property type="entry name" value="Leucine-rich Repeat Variant"/>
    <property type="match status" value="1"/>
</dbReference>
<evidence type="ECO:0000313" key="5">
    <source>
        <dbReference type="Proteomes" id="UP000321393"/>
    </source>
</evidence>
<proteinExistence type="predicted"/>
<dbReference type="EMBL" id="SSTD01006251">
    <property type="protein sequence ID" value="TYK20480.1"/>
    <property type="molecule type" value="Genomic_DNA"/>
</dbReference>
<dbReference type="SUPFAM" id="SSF48371">
    <property type="entry name" value="ARM repeat"/>
    <property type="match status" value="1"/>
</dbReference>
<gene>
    <name evidence="4" type="ORF">E5676_scaffold237G00540</name>
    <name evidence="3" type="ORF">E6C27_scaffold36G003480</name>
</gene>
<dbReference type="EMBL" id="SSTE01018788">
    <property type="protein sequence ID" value="KAA0038127.1"/>
    <property type="molecule type" value="Genomic_DNA"/>
</dbReference>
<protein>
    <submittedName>
        <fullName evidence="4">U-box domain-containing protein 4</fullName>
    </submittedName>
</protein>
<dbReference type="Pfam" id="PF00514">
    <property type="entry name" value="Arm"/>
    <property type="match status" value="1"/>
</dbReference>
<dbReference type="OrthoDB" id="7537227at2759"/>
<accession>A0A5D3DAI4</accession>
<organism evidence="4 6">
    <name type="scientific">Cucumis melo var. makuwa</name>
    <name type="common">Oriental melon</name>
    <dbReference type="NCBI Taxonomy" id="1194695"/>
    <lineage>
        <taxon>Eukaryota</taxon>
        <taxon>Viridiplantae</taxon>
        <taxon>Streptophyta</taxon>
        <taxon>Embryophyta</taxon>
        <taxon>Tracheophyta</taxon>
        <taxon>Spermatophyta</taxon>
        <taxon>Magnoliopsida</taxon>
        <taxon>eudicotyledons</taxon>
        <taxon>Gunneridae</taxon>
        <taxon>Pentapetalae</taxon>
        <taxon>rosids</taxon>
        <taxon>fabids</taxon>
        <taxon>Cucurbitales</taxon>
        <taxon>Cucurbitaceae</taxon>
        <taxon>Benincaseae</taxon>
        <taxon>Cucumis</taxon>
    </lineage>
</organism>
<evidence type="ECO:0000313" key="4">
    <source>
        <dbReference type="EMBL" id="TYK20480.1"/>
    </source>
</evidence>
<keyword evidence="2" id="KW-0833">Ubl conjugation pathway</keyword>
<evidence type="ECO:0000313" key="3">
    <source>
        <dbReference type="EMBL" id="KAA0038127.1"/>
    </source>
</evidence>
<evidence type="ECO:0000256" key="2">
    <source>
        <dbReference type="ARBA" id="ARBA00022786"/>
    </source>
</evidence>
<dbReference type="PANTHER" id="PTHR23315">
    <property type="entry name" value="U BOX DOMAIN-CONTAINING"/>
    <property type="match status" value="1"/>
</dbReference>
<dbReference type="InterPro" id="IPR011989">
    <property type="entry name" value="ARM-like"/>
</dbReference>
<keyword evidence="1" id="KW-0677">Repeat</keyword>
<reference evidence="5 6" key="1">
    <citation type="submission" date="2019-08" db="EMBL/GenBank/DDBJ databases">
        <title>Draft genome sequences of two oriental melons (Cucumis melo L. var makuwa).</title>
        <authorList>
            <person name="Kwon S.-Y."/>
        </authorList>
    </citation>
    <scope>NUCLEOTIDE SEQUENCE [LARGE SCALE GENOMIC DNA]</scope>
    <source>
        <strain evidence="6">cv. Chang Bougi</strain>
        <strain evidence="5">cv. SW 3</strain>
        <tissue evidence="4">Leaf</tissue>
    </source>
</reference>
<dbReference type="InterPro" id="IPR016024">
    <property type="entry name" value="ARM-type_fold"/>
</dbReference>
<sequence length="133" mass="14246">MFRLLSTCVSASLQSVFTPPFNPCQSSSFTSAFLNLSLHESNKVIIRNAGAVKLLVYALKTGTETLKQNAACALMSLALLEENKTSIGVCGAIPPLVSLLLNGSNRGKKTRSRRSISFARSNQIRSGASLLEL</sequence>
<comment type="caution">
    <text evidence="4">The sequence shown here is derived from an EMBL/GenBank/DDBJ whole genome shotgun (WGS) entry which is preliminary data.</text>
</comment>
<dbReference type="Proteomes" id="UP000321393">
    <property type="component" value="Unassembled WGS sequence"/>
</dbReference>
<evidence type="ECO:0000256" key="1">
    <source>
        <dbReference type="ARBA" id="ARBA00022737"/>
    </source>
</evidence>
<evidence type="ECO:0000313" key="6">
    <source>
        <dbReference type="Proteomes" id="UP000321947"/>
    </source>
</evidence>
<dbReference type="Proteomes" id="UP000321947">
    <property type="component" value="Unassembled WGS sequence"/>
</dbReference>
<name>A0A5D3DAI4_CUCMM</name>
<dbReference type="PANTHER" id="PTHR23315:SF129">
    <property type="entry name" value="ARM REPEAT SUPERFAMILY PROTEIN"/>
    <property type="match status" value="1"/>
</dbReference>
<dbReference type="InterPro" id="IPR000225">
    <property type="entry name" value="Armadillo"/>
</dbReference>